<dbReference type="GO" id="GO:0045275">
    <property type="term" value="C:respiratory chain complex III"/>
    <property type="evidence" value="ECO:0007669"/>
    <property type="project" value="InterPro"/>
</dbReference>
<evidence type="ECO:0000256" key="2">
    <source>
        <dbReference type="ARBA" id="ARBA00004448"/>
    </source>
</evidence>
<evidence type="ECO:0000256" key="9">
    <source>
        <dbReference type="ARBA" id="ARBA00022723"/>
    </source>
</evidence>
<feature type="domain" description="Cytochrome b/b6 N-terminal region profile" evidence="20">
    <location>
        <begin position="2"/>
        <end position="210"/>
    </location>
</feature>
<protein>
    <recommendedName>
        <fullName evidence="4 19">Cytochrome b</fullName>
    </recommendedName>
</protein>
<evidence type="ECO:0000256" key="10">
    <source>
        <dbReference type="ARBA" id="ARBA00022792"/>
    </source>
</evidence>
<feature type="binding site" description="axial binding residue" evidence="18">
    <location>
        <position position="84"/>
    </location>
    <ligand>
        <name>heme b</name>
        <dbReference type="ChEBI" id="CHEBI:60344"/>
        <label>b562</label>
    </ligand>
    <ligandPart>
        <name>Fe</name>
        <dbReference type="ChEBI" id="CHEBI:18248"/>
    </ligandPart>
</feature>
<evidence type="ECO:0000256" key="7">
    <source>
        <dbReference type="ARBA" id="ARBA00022660"/>
    </source>
</evidence>
<dbReference type="Pfam" id="PF00032">
    <property type="entry name" value="Cytochrom_B_C"/>
    <property type="match status" value="1"/>
</dbReference>
<feature type="transmembrane region" description="Helical" evidence="19">
    <location>
        <begin position="146"/>
        <end position="167"/>
    </location>
</feature>
<dbReference type="Pfam" id="PF00033">
    <property type="entry name" value="Cytochrome_B"/>
    <property type="match status" value="1"/>
</dbReference>
<evidence type="ECO:0000256" key="6">
    <source>
        <dbReference type="ARBA" id="ARBA00022617"/>
    </source>
</evidence>
<dbReference type="GO" id="GO:0005743">
    <property type="term" value="C:mitochondrial inner membrane"/>
    <property type="evidence" value="ECO:0007669"/>
    <property type="project" value="UniProtKB-SubCell"/>
</dbReference>
<dbReference type="InterPro" id="IPR027387">
    <property type="entry name" value="Cytb/b6-like_sf"/>
</dbReference>
<dbReference type="GO" id="GO:0016491">
    <property type="term" value="F:oxidoreductase activity"/>
    <property type="evidence" value="ECO:0007669"/>
    <property type="project" value="UniProtKB-UniRule"/>
</dbReference>
<evidence type="ECO:0000256" key="8">
    <source>
        <dbReference type="ARBA" id="ARBA00022692"/>
    </source>
</evidence>
<evidence type="ECO:0000256" key="18">
    <source>
        <dbReference type="PIRSR" id="PIRSR038885-2"/>
    </source>
</evidence>
<dbReference type="SUPFAM" id="SSF81648">
    <property type="entry name" value="a domain/subunit of cytochrome bc1 complex (Ubiquinol-cytochrome c reductase)"/>
    <property type="match status" value="1"/>
</dbReference>
<dbReference type="EMBL" id="KX907847">
    <property type="protein sequence ID" value="ARO34968.1"/>
    <property type="molecule type" value="Genomic_DNA"/>
</dbReference>
<sequence length="379" mass="44143">MLMKLLKNNPIIKIMNNSLMKLPTPLNISVWWNFGSLLGLCLLIQILTGMFLSMHYCPNTMNAFNSIIHICRDVNFGWLLRLIHMNGASFFFICMYIHMARGMYYMSYKLKKVWIIGILIIFITMATAFLGYVLPWGQMSFWGATVITNLISAIPYLGETIVLWIWGDFSVNNSTLNRFYSLHFILPFMIMFFVIIHLTFLHLTGSNNPLGTNSNMNKISFHPYFTIKDWLGFILLIFILLMLIMLNPYMMGDPENFTPANPFVTPIHIQPEWYFLFAYAILRSIPNKLGGVLALFMSIAIFSIMPIINKNMMSSSKFYPINQIMFWLLINMLILLTWLGAQPVESPFILITQILTIMYFMYFMLMPLLLSLWDKLIFN</sequence>
<keyword evidence="10" id="KW-0999">Mitochondrion inner membrane</keyword>
<feature type="domain" description="Cytochrome b/b6 C-terminal region profile" evidence="21">
    <location>
        <begin position="211"/>
        <end position="379"/>
    </location>
</feature>
<keyword evidence="14" id="KW-0830">Ubiquinone</keyword>
<evidence type="ECO:0000256" key="5">
    <source>
        <dbReference type="ARBA" id="ARBA00022448"/>
    </source>
</evidence>
<dbReference type="PROSITE" id="PS51002">
    <property type="entry name" value="CYTB_NTER"/>
    <property type="match status" value="1"/>
</dbReference>
<keyword evidence="16 19" id="KW-0472">Membrane</keyword>
<evidence type="ECO:0000256" key="17">
    <source>
        <dbReference type="PIRSR" id="PIRSR038885-1"/>
    </source>
</evidence>
<keyword evidence="12 19" id="KW-1133">Transmembrane helix</keyword>
<dbReference type="PROSITE" id="PS51003">
    <property type="entry name" value="CYTB_CTER"/>
    <property type="match status" value="1"/>
</dbReference>
<keyword evidence="6 18" id="KW-0349">Heme</keyword>
<feature type="binding site" description="axial binding residue" evidence="18">
    <location>
        <position position="197"/>
    </location>
    <ligand>
        <name>heme b</name>
        <dbReference type="ChEBI" id="CHEBI:60344"/>
        <label>b566</label>
    </ligand>
    <ligandPart>
        <name>Fe</name>
        <dbReference type="ChEBI" id="CHEBI:18248"/>
    </ligandPart>
</feature>
<evidence type="ECO:0000256" key="3">
    <source>
        <dbReference type="ARBA" id="ARBA00011649"/>
    </source>
</evidence>
<accession>A0A1W6Q5H5</accession>
<dbReference type="InterPro" id="IPR048260">
    <property type="entry name" value="Cytochrome_b_C_euk/bac"/>
</dbReference>
<comment type="similarity">
    <text evidence="19">Belongs to the cytochrome b family.</text>
</comment>
<keyword evidence="8 19" id="KW-0812">Transmembrane</keyword>
<comment type="cofactor">
    <cofactor evidence="19">
        <name>heme b</name>
        <dbReference type="ChEBI" id="CHEBI:60344"/>
    </cofactor>
    <text evidence="19">Binds 2 heme groups non-covalently.</text>
</comment>
<dbReference type="InterPro" id="IPR030689">
    <property type="entry name" value="Cytochrome_b"/>
</dbReference>
<evidence type="ECO:0000256" key="15">
    <source>
        <dbReference type="ARBA" id="ARBA00023128"/>
    </source>
</evidence>
<dbReference type="GO" id="GO:0008121">
    <property type="term" value="F:quinol-cytochrome-c reductase activity"/>
    <property type="evidence" value="ECO:0007669"/>
    <property type="project" value="InterPro"/>
</dbReference>
<feature type="transmembrane region" description="Helical" evidence="19">
    <location>
        <begin position="113"/>
        <end position="134"/>
    </location>
</feature>
<comment type="cofactor">
    <cofactor evidence="18">
        <name>heme</name>
        <dbReference type="ChEBI" id="CHEBI:30413"/>
    </cofactor>
    <text evidence="18">Binds 2 heme groups non-covalently.</text>
</comment>
<dbReference type="InterPro" id="IPR005798">
    <property type="entry name" value="Cyt_b/b6_C"/>
</dbReference>
<dbReference type="InterPro" id="IPR016174">
    <property type="entry name" value="Di-haem_cyt_TM"/>
</dbReference>
<feature type="transmembrane region" description="Helical" evidence="19">
    <location>
        <begin position="30"/>
        <end position="57"/>
    </location>
</feature>
<dbReference type="InterPro" id="IPR048259">
    <property type="entry name" value="Cytochrome_b_N_euk/bac"/>
</dbReference>
<feature type="binding site" description="axial binding residue" evidence="18">
    <location>
        <position position="183"/>
    </location>
    <ligand>
        <name>heme b</name>
        <dbReference type="ChEBI" id="CHEBI:60344"/>
        <label>b562</label>
    </ligand>
    <ligandPart>
        <name>Fe</name>
        <dbReference type="ChEBI" id="CHEBI:18248"/>
    </ligandPart>
</feature>
<comment type="function">
    <text evidence="1 19">Component of the ubiquinol-cytochrome c reductase complex (complex III or cytochrome b-c1 complex) that is part of the mitochondrial respiratory chain. The b-c1 complex mediates electron transfer from ubiquinol to cytochrome c. Contributes to the generation of a proton gradient across the mitochondrial membrane that is then used for ATP synthesis.</text>
</comment>
<feature type="binding site" description="axial binding residue" evidence="18">
    <location>
        <position position="98"/>
    </location>
    <ligand>
        <name>heme b</name>
        <dbReference type="ChEBI" id="CHEBI:60344"/>
        <label>b566</label>
    </ligand>
    <ligandPart>
        <name>Fe</name>
        <dbReference type="ChEBI" id="CHEBI:18248"/>
    </ligandPart>
</feature>
<evidence type="ECO:0000259" key="20">
    <source>
        <dbReference type="PROSITE" id="PS51002"/>
    </source>
</evidence>
<keyword evidence="13 18" id="KW-0408">Iron</keyword>
<feature type="transmembrane region" description="Helical" evidence="19">
    <location>
        <begin position="289"/>
        <end position="308"/>
    </location>
</feature>
<dbReference type="Gene3D" id="1.20.810.10">
    <property type="entry name" value="Cytochrome Bc1 Complex, Chain C"/>
    <property type="match status" value="1"/>
</dbReference>
<dbReference type="CDD" id="cd00284">
    <property type="entry name" value="Cytochrome_b_N"/>
    <property type="match status" value="1"/>
</dbReference>
<keyword evidence="5 19" id="KW-0813">Transport</keyword>
<gene>
    <name evidence="22" type="primary">CYTB</name>
</gene>
<evidence type="ECO:0000259" key="21">
    <source>
        <dbReference type="PROSITE" id="PS51003"/>
    </source>
</evidence>
<evidence type="ECO:0000256" key="4">
    <source>
        <dbReference type="ARBA" id="ARBA00013531"/>
    </source>
</evidence>
<feature type="transmembrane region" description="Helical" evidence="19">
    <location>
        <begin position="179"/>
        <end position="201"/>
    </location>
</feature>
<feature type="transmembrane region" description="Helical" evidence="19">
    <location>
        <begin position="320"/>
        <end position="341"/>
    </location>
</feature>
<feature type="transmembrane region" description="Helical" evidence="19">
    <location>
        <begin position="230"/>
        <end position="251"/>
    </location>
</feature>
<dbReference type="PANTHER" id="PTHR19271:SF16">
    <property type="entry name" value="CYTOCHROME B"/>
    <property type="match status" value="1"/>
</dbReference>
<comment type="subunit">
    <text evidence="3">The main subunits of complex b-c1 are: cytochrome b, cytochrome c1 and the Rieske protein.</text>
</comment>
<reference evidence="22" key="1">
    <citation type="submission" date="2016-09" db="EMBL/GenBank/DDBJ databases">
        <title>The phylogeny and evolutionary history of the subfamily Cephinae (Hymenoptera: Cephidae) inferred from mitogenomes.</title>
        <authorList>
            <person name="Korkmaz E.M."/>
            <person name="Dogan O."/>
            <person name="Durel B.S."/>
            <person name="Budak M."/>
            <person name="Basibuyuk H.H."/>
        </authorList>
    </citation>
    <scope>NUCLEOTIDE SEQUENCE</scope>
</reference>
<evidence type="ECO:0000256" key="16">
    <source>
        <dbReference type="ARBA" id="ARBA00023136"/>
    </source>
</evidence>
<evidence type="ECO:0000313" key="22">
    <source>
        <dbReference type="EMBL" id="ARO34968.1"/>
    </source>
</evidence>
<feature type="transmembrane region" description="Helical" evidence="19">
    <location>
        <begin position="78"/>
        <end position="98"/>
    </location>
</feature>
<dbReference type="InterPro" id="IPR005797">
    <property type="entry name" value="Cyt_b/b6_N"/>
</dbReference>
<evidence type="ECO:0000256" key="14">
    <source>
        <dbReference type="ARBA" id="ARBA00023075"/>
    </source>
</evidence>
<evidence type="ECO:0000256" key="11">
    <source>
        <dbReference type="ARBA" id="ARBA00022982"/>
    </source>
</evidence>
<name>A0A1W6Q5H5_9HYME</name>
<dbReference type="SUPFAM" id="SSF81342">
    <property type="entry name" value="Transmembrane di-heme cytochromes"/>
    <property type="match status" value="1"/>
</dbReference>
<keyword evidence="9 18" id="KW-0479">Metal-binding</keyword>
<keyword evidence="11 19" id="KW-0249">Electron transport</keyword>
<feature type="binding site" evidence="17">
    <location>
        <position position="202"/>
    </location>
    <ligand>
        <name>a ubiquinone</name>
        <dbReference type="ChEBI" id="CHEBI:16389"/>
    </ligand>
</feature>
<dbReference type="PANTHER" id="PTHR19271">
    <property type="entry name" value="CYTOCHROME B"/>
    <property type="match status" value="1"/>
</dbReference>
<evidence type="ECO:0000256" key="19">
    <source>
        <dbReference type="RuleBase" id="RU362117"/>
    </source>
</evidence>
<evidence type="ECO:0000256" key="12">
    <source>
        <dbReference type="ARBA" id="ARBA00022989"/>
    </source>
</evidence>
<keyword evidence="7 19" id="KW-0679">Respiratory chain</keyword>
<keyword evidence="15 19" id="KW-0496">Mitochondrion</keyword>
<comment type="subcellular location">
    <subcellularLocation>
        <location evidence="2">Mitochondrion inner membrane</location>
        <topology evidence="2">Multi-pass membrane protein</topology>
    </subcellularLocation>
</comment>
<evidence type="ECO:0000256" key="1">
    <source>
        <dbReference type="ARBA" id="ARBA00002566"/>
    </source>
</evidence>
<dbReference type="AlphaFoldDB" id="A0A1W6Q5H5"/>
<feature type="transmembrane region" description="Helical" evidence="19">
    <location>
        <begin position="348"/>
        <end position="373"/>
    </location>
</feature>
<dbReference type="InterPro" id="IPR036150">
    <property type="entry name" value="Cyt_b/b6_C_sf"/>
</dbReference>
<dbReference type="CDD" id="cd00290">
    <property type="entry name" value="cytochrome_b_C"/>
    <property type="match status" value="1"/>
</dbReference>
<organism evidence="22">
    <name type="scientific">Syrista parreyssii</name>
    <dbReference type="NCBI Taxonomy" id="1090889"/>
    <lineage>
        <taxon>Eukaryota</taxon>
        <taxon>Metazoa</taxon>
        <taxon>Ecdysozoa</taxon>
        <taxon>Arthropoda</taxon>
        <taxon>Hexapoda</taxon>
        <taxon>Insecta</taxon>
        <taxon>Pterygota</taxon>
        <taxon>Neoptera</taxon>
        <taxon>Endopterygota</taxon>
        <taxon>Hymenoptera</taxon>
        <taxon>Cephoidea</taxon>
        <taxon>Cephidae</taxon>
        <taxon>Syrista</taxon>
    </lineage>
</organism>
<evidence type="ECO:0000256" key="13">
    <source>
        <dbReference type="ARBA" id="ARBA00023004"/>
    </source>
</evidence>
<geneLocation type="mitochondrion" evidence="22"/>
<proteinExistence type="inferred from homology"/>
<dbReference type="PIRSF" id="PIRSF038885">
    <property type="entry name" value="COB"/>
    <property type="match status" value="1"/>
</dbReference>
<dbReference type="GO" id="GO:0006122">
    <property type="term" value="P:mitochondrial electron transport, ubiquinol to cytochrome c"/>
    <property type="evidence" value="ECO:0007669"/>
    <property type="project" value="TreeGrafter"/>
</dbReference>
<dbReference type="GO" id="GO:0046872">
    <property type="term" value="F:metal ion binding"/>
    <property type="evidence" value="ECO:0007669"/>
    <property type="project" value="UniProtKB-UniRule"/>
</dbReference>